<dbReference type="HOGENOM" id="CLU_638104_0_0_1"/>
<organism evidence="5 6">
    <name type="scientific">Wickerhamomyces ciferrii (strain ATCC 14091 / BCRC 22168 / CBS 111 / JCM 3599 / NBRC 0793 / NRRL Y-1031 F-60-10)</name>
    <name type="common">Yeast</name>
    <name type="synonym">Pichia ciferrii</name>
    <dbReference type="NCBI Taxonomy" id="1206466"/>
    <lineage>
        <taxon>Eukaryota</taxon>
        <taxon>Fungi</taxon>
        <taxon>Dikarya</taxon>
        <taxon>Ascomycota</taxon>
        <taxon>Saccharomycotina</taxon>
        <taxon>Saccharomycetes</taxon>
        <taxon>Phaffomycetales</taxon>
        <taxon>Wickerhamomycetaceae</taxon>
        <taxon>Wickerhamomyces</taxon>
    </lineage>
</organism>
<feature type="region of interest" description="Disordered" evidence="2">
    <location>
        <begin position="37"/>
        <end position="74"/>
    </location>
</feature>
<dbReference type="GO" id="GO:0004067">
    <property type="term" value="F:asparaginase activity"/>
    <property type="evidence" value="ECO:0007669"/>
    <property type="project" value="UniProtKB-UniRule"/>
</dbReference>
<evidence type="ECO:0000259" key="4">
    <source>
        <dbReference type="Pfam" id="PF00710"/>
    </source>
</evidence>
<dbReference type="EMBL" id="CAIF01000013">
    <property type="protein sequence ID" value="CCH41197.1"/>
    <property type="molecule type" value="Genomic_DNA"/>
</dbReference>
<evidence type="ECO:0000256" key="2">
    <source>
        <dbReference type="SAM" id="MobiDB-lite"/>
    </source>
</evidence>
<dbReference type="Pfam" id="PF00710">
    <property type="entry name" value="Asparaginase"/>
    <property type="match status" value="1"/>
</dbReference>
<feature type="domain" description="L-asparaginase N-terminal" evidence="4">
    <location>
        <begin position="132"/>
        <end position="294"/>
    </location>
</feature>
<evidence type="ECO:0000313" key="5">
    <source>
        <dbReference type="EMBL" id="CCH41197.1"/>
    </source>
</evidence>
<comment type="caution">
    <text evidence="5">The sequence shown here is derived from an EMBL/GenBank/DDBJ whole genome shotgun (WGS) entry which is preliminary data.</text>
</comment>
<dbReference type="InterPro" id="IPR037152">
    <property type="entry name" value="L-asparaginase_N_sf"/>
</dbReference>
<dbReference type="Proteomes" id="UP000009328">
    <property type="component" value="Unassembled WGS sequence"/>
</dbReference>
<dbReference type="InterPro" id="IPR027473">
    <property type="entry name" value="L-asparaginase_C"/>
</dbReference>
<name>K0KG84_WICCF</name>
<proteinExistence type="predicted"/>
<dbReference type="GO" id="GO:0016874">
    <property type="term" value="F:ligase activity"/>
    <property type="evidence" value="ECO:0007669"/>
    <property type="project" value="UniProtKB-KW"/>
</dbReference>
<feature type="compositionally biased region" description="Low complexity" evidence="2">
    <location>
        <begin position="52"/>
        <end position="74"/>
    </location>
</feature>
<evidence type="ECO:0000256" key="3">
    <source>
        <dbReference type="SAM" id="SignalP"/>
    </source>
</evidence>
<evidence type="ECO:0000256" key="1">
    <source>
        <dbReference type="ARBA" id="ARBA00012920"/>
    </source>
</evidence>
<keyword evidence="5" id="KW-0436">Ligase</keyword>
<dbReference type="GO" id="GO:0009066">
    <property type="term" value="P:aspartate family amino acid metabolic process"/>
    <property type="evidence" value="ECO:0007669"/>
    <property type="project" value="UniProtKB-ARBA"/>
</dbReference>
<dbReference type="EC" id="3.5.1.1" evidence="1"/>
<accession>K0KG84</accession>
<feature type="compositionally biased region" description="Polar residues" evidence="2">
    <location>
        <begin position="39"/>
        <end position="51"/>
    </location>
</feature>
<reference evidence="5 6" key="1">
    <citation type="journal article" date="2012" name="Eukaryot. Cell">
        <title>Draft genome sequence of Wickerhamomyces ciferrii NRRL Y-1031 F-60-10.</title>
        <authorList>
            <person name="Schneider J."/>
            <person name="Andrea H."/>
            <person name="Blom J."/>
            <person name="Jaenicke S."/>
            <person name="Ruckert C."/>
            <person name="Schorsch C."/>
            <person name="Szczepanowski R."/>
            <person name="Farwick M."/>
            <person name="Goesmann A."/>
            <person name="Puhler A."/>
            <person name="Schaffer S."/>
            <person name="Tauch A."/>
            <person name="Kohler T."/>
            <person name="Brinkrolf K."/>
        </authorList>
    </citation>
    <scope>NUCLEOTIDE SEQUENCE [LARGE SCALE GENOMIC DNA]</scope>
    <source>
        <strain evidence="6">ATCC 14091 / BCRC 22168 / CBS 111 / JCM 3599 / NBRC 0793 / NRRL Y-1031 F-60-10</strain>
    </source>
</reference>
<sequence>MKLLQLISLSTVIIHVNSSPISFFNLFKKSDELEELSTGPITPQRNESFVLNGTNSTTGSTGQNSTNSTSSTSNSKPNILLYSFSNDFTKLYESNSSSTNSNLSISAAELSNILYNSNQGTNGNSTAQNSNFQSTILKNSLSKIANISYQDISNVSSSDFNSTYLLKLYYTLNETIESNPPDGIVILQDFSNIETSAFFLDLVLNSSIPIILTTEPTSQNFLTNGVSNLYDSVLVATNSSDFVNQGTLVVSDKKITSGFYSIPVSTNLGNSIDSSPQGLLGQIYEGKIQWFYESIDLTSDFNFTFTKETDSLPNILILENGQGRLNLEIIDFLEQNDDLSGLIITSQTSTPEFNSQIQDKISELSKKIPVVITTDTPNGGSISPNDLSLGSTIAGGILDSVKAKVLLQLCVNSKYDLDEIKHNFESAYGG</sequence>
<dbReference type="STRING" id="1206466.K0KG84"/>
<dbReference type="Gene3D" id="3.40.50.1170">
    <property type="entry name" value="L-asparaginase, N-terminal domain"/>
    <property type="match status" value="1"/>
</dbReference>
<protein>
    <recommendedName>
        <fullName evidence="1">asparaginase</fullName>
        <ecNumber evidence="1">3.5.1.1</ecNumber>
    </recommendedName>
</protein>
<dbReference type="InterPro" id="IPR027474">
    <property type="entry name" value="L-asparaginase_N"/>
</dbReference>
<gene>
    <name evidence="5" type="ORF">BN7_734</name>
</gene>
<dbReference type="PROSITE" id="PS51732">
    <property type="entry name" value="ASN_GLN_ASE_3"/>
    <property type="match status" value="1"/>
</dbReference>
<dbReference type="PIRSF" id="PIRSF500176">
    <property type="entry name" value="L_ASNase"/>
    <property type="match status" value="1"/>
</dbReference>
<dbReference type="AlphaFoldDB" id="K0KG84"/>
<evidence type="ECO:0000313" key="6">
    <source>
        <dbReference type="Proteomes" id="UP000009328"/>
    </source>
</evidence>
<feature type="signal peptide" evidence="3">
    <location>
        <begin position="1"/>
        <end position="18"/>
    </location>
</feature>
<dbReference type="Gene3D" id="3.40.50.40">
    <property type="match status" value="1"/>
</dbReference>
<dbReference type="eggNOG" id="KOG0503">
    <property type="taxonomic scope" value="Eukaryota"/>
</dbReference>
<dbReference type="InterPro" id="IPR006034">
    <property type="entry name" value="Asparaginase/glutaminase-like"/>
</dbReference>
<dbReference type="InterPro" id="IPR036152">
    <property type="entry name" value="Asp/glu_Ase-like_sf"/>
</dbReference>
<keyword evidence="3" id="KW-0732">Signal</keyword>
<dbReference type="SUPFAM" id="SSF53774">
    <property type="entry name" value="Glutaminase/Asparaginase"/>
    <property type="match status" value="1"/>
</dbReference>
<keyword evidence="6" id="KW-1185">Reference proteome</keyword>
<feature type="chain" id="PRO_5003837560" description="asparaginase" evidence="3">
    <location>
        <begin position="19"/>
        <end position="430"/>
    </location>
</feature>
<dbReference type="PIRSF" id="PIRSF001220">
    <property type="entry name" value="L-ASNase_gatD"/>
    <property type="match status" value="1"/>
</dbReference>
<dbReference type="SMART" id="SM00870">
    <property type="entry name" value="Asparaginase"/>
    <property type="match status" value="1"/>
</dbReference>
<dbReference type="InParanoid" id="K0KG84"/>